<dbReference type="EnsemblPlants" id="OPUNC04G02130.1">
    <property type="protein sequence ID" value="OPUNC04G02130.1"/>
    <property type="gene ID" value="OPUNC04G02130"/>
</dbReference>
<dbReference type="AlphaFoldDB" id="A0A0E0KMM5"/>
<dbReference type="InterPro" id="IPR005174">
    <property type="entry name" value="KIB1-4_b-propeller"/>
</dbReference>
<proteinExistence type="predicted"/>
<evidence type="ECO:0000313" key="3">
    <source>
        <dbReference type="Proteomes" id="UP000026962"/>
    </source>
</evidence>
<dbReference type="Gramene" id="OPUNC04G02130.1">
    <property type="protein sequence ID" value="OPUNC04G02130.1"/>
    <property type="gene ID" value="OPUNC04G02130"/>
</dbReference>
<evidence type="ECO:0000259" key="1">
    <source>
        <dbReference type="Pfam" id="PF03478"/>
    </source>
</evidence>
<keyword evidence="3" id="KW-1185">Reference proteome</keyword>
<dbReference type="eggNOG" id="ENOG502RRP4">
    <property type="taxonomic scope" value="Eukaryota"/>
</dbReference>
<accession>A0A0E0KMM5</accession>
<reference evidence="2" key="2">
    <citation type="submission" date="2018-05" db="EMBL/GenBank/DDBJ databases">
        <title>OpunRS2 (Oryza punctata Reference Sequence Version 2).</title>
        <authorList>
            <person name="Zhang J."/>
            <person name="Kudrna D."/>
            <person name="Lee S."/>
            <person name="Talag J."/>
            <person name="Welchert J."/>
            <person name="Wing R.A."/>
        </authorList>
    </citation>
    <scope>NUCLEOTIDE SEQUENCE [LARGE SCALE GENOMIC DNA]</scope>
</reference>
<dbReference type="STRING" id="4537.A0A0E0KMM5"/>
<feature type="domain" description="KIB1-4 beta-propeller" evidence="1">
    <location>
        <begin position="458"/>
        <end position="758"/>
    </location>
</feature>
<sequence>MAAIGFSDLQPDLMAKIHDNLCFLDRLAFAATLSAPSRNALKPEPPWLLLPGDTPDTARVFSLADRRSATVRAPDPAMRDHVIIGSSGGWLVTADERGRMRLANPVTGEQGDLPAITTIPFLNATPGGHHFVLTMEPFVQIRYRGELESWPLSPHPYGTFTHTAGDMRRWFYRKVVLSASPRPGDYAAMLLLDNYFGAPAFATAEDGRWRIAPSRDGVEDAIHHKGKFFSVTYTGTVEAWERDGVHGEFTSKVVTTRMPKGRDHRQFSKYLAVAPDGRLMIVLKNAKGVKKDLFELQVFVEKTRRWEAAEDIGDLAIFVGINSSLCVSTTKHPELKAGCVYYTDDKIGKASLRRDAKWSSWHLHGDDDSNRNVAVYSLKDGTAESIPELGEHLSWPPPAWTGFSDLPPELMGQIHGRLSFLDRLAFAAASSAASRDAFKPEPPWLVIPGDTPDTARIFSLADRRFATVRAPGPAMCDNVIIGSSGGWIVTADERGRMHLANPVTGEQGDLPAITTIPFINSTPGGHHFVIDMELFDELESCTYPYGTVTHIAADEMCLCFYRKVVLSTSSRPGDYAAMLLLDNYYGTPAFATAEDGRWSVVPSRDDVEDAIHHKGKFLSVTYTGIVEAWERDGVSGEFTSNVVTTRMADSGDHRKCSKYLAAAPDGRLMIVLKNTKGMNQNHFKVQVFDEKTKRWEAAEDIGDLALLVGINSSLCVSTAKHTELNAGCVYYTDDDMWEASMQRYFWCSNRKTNVGVYSLKDGKVMSIPGLGDHLCWPPPAWFTPSFPRWY</sequence>
<name>A0A0E0KMM5_ORYPU</name>
<organism evidence="2">
    <name type="scientific">Oryza punctata</name>
    <name type="common">Red rice</name>
    <dbReference type="NCBI Taxonomy" id="4537"/>
    <lineage>
        <taxon>Eukaryota</taxon>
        <taxon>Viridiplantae</taxon>
        <taxon>Streptophyta</taxon>
        <taxon>Embryophyta</taxon>
        <taxon>Tracheophyta</taxon>
        <taxon>Spermatophyta</taxon>
        <taxon>Magnoliopsida</taxon>
        <taxon>Liliopsida</taxon>
        <taxon>Poales</taxon>
        <taxon>Poaceae</taxon>
        <taxon>BOP clade</taxon>
        <taxon>Oryzoideae</taxon>
        <taxon>Oryzeae</taxon>
        <taxon>Oryzinae</taxon>
        <taxon>Oryza</taxon>
    </lineage>
</organism>
<dbReference type="PANTHER" id="PTHR45560">
    <property type="entry name" value="OS04G0163150 PROTEIN-RELATED"/>
    <property type="match status" value="1"/>
</dbReference>
<dbReference type="Proteomes" id="UP000026962">
    <property type="component" value="Chromosome 4"/>
</dbReference>
<dbReference type="OMA" id="HIAADEM"/>
<reference evidence="2" key="1">
    <citation type="submission" date="2015-04" db="UniProtKB">
        <authorList>
            <consortium name="EnsemblPlants"/>
        </authorList>
    </citation>
    <scope>IDENTIFICATION</scope>
</reference>
<dbReference type="Pfam" id="PF03478">
    <property type="entry name" value="Beta-prop_KIB1-4"/>
    <property type="match status" value="2"/>
</dbReference>
<evidence type="ECO:0000313" key="2">
    <source>
        <dbReference type="EnsemblPlants" id="OPUNC04G02130.1"/>
    </source>
</evidence>
<feature type="domain" description="KIB1-4 beta-propeller" evidence="1">
    <location>
        <begin position="60"/>
        <end position="376"/>
    </location>
</feature>
<protein>
    <recommendedName>
        <fullName evidence="1">KIB1-4 beta-propeller domain-containing protein</fullName>
    </recommendedName>
</protein>
<dbReference type="PANTHER" id="PTHR45560:SF4">
    <property type="entry name" value="OS04G0164500 PROTEIN"/>
    <property type="match status" value="1"/>
</dbReference>
<dbReference type="HOGENOM" id="CLU_431095_0_0_1"/>
<dbReference type="SUPFAM" id="SSF63829">
    <property type="entry name" value="Calcium-dependent phosphotriesterase"/>
    <property type="match status" value="1"/>
</dbReference>